<reference evidence="2" key="1">
    <citation type="submission" date="2016-08" db="EMBL/GenBank/DDBJ databases">
        <title>Salmonella enterica subsp. enterica serovar Typhimurium strain SC523 plasmid pSC523, complete sequence.</title>
        <authorList>
            <person name="Shi H.P."/>
            <person name="Liu B.H."/>
            <person name="Xiang R."/>
            <person name="Lei C.W."/>
            <person name="Wang Y.X."/>
            <person name="Zou W.C."/>
            <person name="Wang H.N."/>
        </authorList>
    </citation>
    <scope>NUCLEOTIDE SEQUENCE</scope>
    <source>
        <strain evidence="2">SC523</strain>
        <plasmid evidence="2">pSC523</plasmid>
    </source>
</reference>
<feature type="region of interest" description="Disordered" evidence="1">
    <location>
        <begin position="1"/>
        <end position="30"/>
    </location>
</feature>
<sequence length="84" mass="9705">MSSSHEGEGLTLASSKTDHPALIKTPHAAMVPCPRRPRFLRKWEENKKKTKSYRLKYRRRSGIRRSLTARWGLAGGLRDEDMQL</sequence>
<dbReference type="AlphaFoldDB" id="A0A286KRI6"/>
<keyword evidence="2" id="KW-0614">Plasmid</keyword>
<evidence type="ECO:0000313" key="2">
    <source>
        <dbReference type="EMBL" id="ARJ58475.1"/>
    </source>
</evidence>
<organism evidence="2">
    <name type="scientific">Salmonella typhimurium</name>
    <dbReference type="NCBI Taxonomy" id="90371"/>
    <lineage>
        <taxon>Bacteria</taxon>
        <taxon>Pseudomonadati</taxon>
        <taxon>Pseudomonadota</taxon>
        <taxon>Gammaproteobacteria</taxon>
        <taxon>Enterobacterales</taxon>
        <taxon>Enterobacteriaceae</taxon>
        <taxon>Salmonella</taxon>
    </lineage>
</organism>
<name>A0A286KRI6_SALTM</name>
<protein>
    <submittedName>
        <fullName evidence="2">Uncharacterized protein</fullName>
    </submittedName>
</protein>
<evidence type="ECO:0000256" key="1">
    <source>
        <dbReference type="SAM" id="MobiDB-lite"/>
    </source>
</evidence>
<dbReference type="EMBL" id="KX721511">
    <property type="protein sequence ID" value="ARJ58475.1"/>
    <property type="molecule type" value="Genomic_DNA"/>
</dbReference>
<geneLocation type="plasmid" evidence="2">
    <name>pSC523</name>
</geneLocation>
<proteinExistence type="predicted"/>
<accession>A0A286KRI6</accession>